<feature type="region of interest" description="Disordered" evidence="11">
    <location>
        <begin position="79"/>
        <end position="132"/>
    </location>
</feature>
<keyword evidence="7 10" id="KW-0131">Cell cycle</keyword>
<dbReference type="SMART" id="SM00450">
    <property type="entry name" value="RHOD"/>
    <property type="match status" value="1"/>
</dbReference>
<keyword evidence="6 10" id="KW-0904">Protein phosphatase</keyword>
<dbReference type="GO" id="GO:0005634">
    <property type="term" value="C:nucleus"/>
    <property type="evidence" value="ECO:0007669"/>
    <property type="project" value="TreeGrafter"/>
</dbReference>
<evidence type="ECO:0000256" key="4">
    <source>
        <dbReference type="ARBA" id="ARBA00022776"/>
    </source>
</evidence>
<dbReference type="FunFam" id="3.40.250.10:FF:000021">
    <property type="entry name" value="M-phase inducer phosphatase cdc-25.2"/>
    <property type="match status" value="1"/>
</dbReference>
<evidence type="ECO:0000256" key="8">
    <source>
        <dbReference type="ARBA" id="ARBA00051722"/>
    </source>
</evidence>
<dbReference type="PRINTS" id="PR00716">
    <property type="entry name" value="MPIPHPHTASE"/>
</dbReference>
<organism evidence="12 13">
    <name type="scientific">Yarrowia lipolytica</name>
    <name type="common">Candida lipolytica</name>
    <dbReference type="NCBI Taxonomy" id="4952"/>
    <lineage>
        <taxon>Eukaryota</taxon>
        <taxon>Fungi</taxon>
        <taxon>Dikarya</taxon>
        <taxon>Ascomycota</taxon>
        <taxon>Saccharomycotina</taxon>
        <taxon>Dipodascomycetes</taxon>
        <taxon>Dipodascales</taxon>
        <taxon>Dipodascales incertae sedis</taxon>
        <taxon>Yarrowia</taxon>
    </lineage>
</organism>
<dbReference type="InterPro" id="IPR036873">
    <property type="entry name" value="Rhodanese-like_dom_sf"/>
</dbReference>
<dbReference type="GO" id="GO:0110032">
    <property type="term" value="P:positive regulation of G2/MI transition of meiotic cell cycle"/>
    <property type="evidence" value="ECO:0007669"/>
    <property type="project" value="TreeGrafter"/>
</dbReference>
<comment type="similarity">
    <text evidence="1 10">Belongs to the MPI phosphatase family.</text>
</comment>
<dbReference type="VEuPathDB" id="FungiDB:YALI1_C08600g"/>
<dbReference type="GO" id="GO:0004725">
    <property type="term" value="F:protein tyrosine phosphatase activity"/>
    <property type="evidence" value="ECO:0007669"/>
    <property type="project" value="UniProtKB-UniRule"/>
</dbReference>
<dbReference type="GO" id="GO:0000086">
    <property type="term" value="P:G2/M transition of mitotic cell cycle"/>
    <property type="evidence" value="ECO:0007669"/>
    <property type="project" value="TreeGrafter"/>
</dbReference>
<protein>
    <recommendedName>
        <fullName evidence="9 10">M-phase inducer phosphatase</fullName>
        <ecNumber evidence="2 10">3.1.3.48</ecNumber>
    </recommendedName>
</protein>
<dbReference type="Gene3D" id="3.40.250.10">
    <property type="entry name" value="Rhodanese-like domain"/>
    <property type="match status" value="1"/>
</dbReference>
<feature type="compositionally biased region" description="Low complexity" evidence="11">
    <location>
        <begin position="79"/>
        <end position="117"/>
    </location>
</feature>
<evidence type="ECO:0000256" key="11">
    <source>
        <dbReference type="SAM" id="MobiDB-lite"/>
    </source>
</evidence>
<keyword evidence="4 10" id="KW-0498">Mitosis</keyword>
<name>A0A371C0U5_YARLL</name>
<gene>
    <name evidence="12" type="ORF">B0I71DRAFT_135190</name>
</gene>
<dbReference type="Pfam" id="PF00581">
    <property type="entry name" value="Rhodanese"/>
    <property type="match status" value="1"/>
</dbReference>
<dbReference type="GO" id="GO:0051301">
    <property type="term" value="P:cell division"/>
    <property type="evidence" value="ECO:0007669"/>
    <property type="project" value="UniProtKB-UniRule"/>
</dbReference>
<dbReference type="InterPro" id="IPR001763">
    <property type="entry name" value="Rhodanese-like_dom"/>
</dbReference>
<dbReference type="InterPro" id="IPR000751">
    <property type="entry name" value="MPI_Phosphatase"/>
</dbReference>
<feature type="non-terminal residue" evidence="12">
    <location>
        <position position="1"/>
    </location>
</feature>
<dbReference type="EMBL" id="KZ859059">
    <property type="protein sequence ID" value="RDW23894.1"/>
    <property type="molecule type" value="Genomic_DNA"/>
</dbReference>
<dbReference type="Proteomes" id="UP000256601">
    <property type="component" value="Unassembled WGS sequence"/>
</dbReference>
<evidence type="ECO:0000256" key="7">
    <source>
        <dbReference type="ARBA" id="ARBA00023306"/>
    </source>
</evidence>
<evidence type="ECO:0000256" key="9">
    <source>
        <dbReference type="ARBA" id="ARBA00067190"/>
    </source>
</evidence>
<reference evidence="12 13" key="1">
    <citation type="submission" date="2018-07" db="EMBL/GenBank/DDBJ databases">
        <title>Draft Genome Assemblies for Five Robust Yarrowia lipolytica Strains Exhibiting High Lipid Production and Pentose Sugar Utilization and Sugar Alcohol Secretion from Undetoxified Lignocellulosic Biomass Hydrolysates.</title>
        <authorList>
            <consortium name="DOE Joint Genome Institute"/>
            <person name="Walker C."/>
            <person name="Ryu S."/>
            <person name="Na H."/>
            <person name="Zane M."/>
            <person name="LaButti K."/>
            <person name="Lipzen A."/>
            <person name="Haridas S."/>
            <person name="Barry K."/>
            <person name="Grigoriev I.V."/>
            <person name="Quarterman J."/>
            <person name="Slininger P."/>
            <person name="Dien B."/>
            <person name="Trinh C.T."/>
        </authorList>
    </citation>
    <scope>NUCLEOTIDE SEQUENCE [LARGE SCALE GENOMIC DNA]</scope>
    <source>
        <strain evidence="12 13">YB392</strain>
    </source>
</reference>
<evidence type="ECO:0000256" key="5">
    <source>
        <dbReference type="ARBA" id="ARBA00022801"/>
    </source>
</evidence>
<comment type="function">
    <text evidence="10">Tyrosine protein phosphatase which functions as a dosage-dependent inducer of mitotic progression.</text>
</comment>
<dbReference type="GO" id="GO:0005737">
    <property type="term" value="C:cytoplasm"/>
    <property type="evidence" value="ECO:0007669"/>
    <property type="project" value="TreeGrafter"/>
</dbReference>
<evidence type="ECO:0000256" key="10">
    <source>
        <dbReference type="RuleBase" id="RU368028"/>
    </source>
</evidence>
<evidence type="ECO:0000256" key="1">
    <source>
        <dbReference type="ARBA" id="ARBA00011065"/>
    </source>
</evidence>
<dbReference type="PANTHER" id="PTHR10828:SF17">
    <property type="entry name" value="PROTEIN-TYROSINE-PHOSPHATASE"/>
    <property type="match status" value="1"/>
</dbReference>
<dbReference type="CDD" id="cd01530">
    <property type="entry name" value="Cdc25"/>
    <property type="match status" value="1"/>
</dbReference>
<dbReference type="SUPFAM" id="SSF52821">
    <property type="entry name" value="Rhodanese/Cell cycle control phosphatase"/>
    <property type="match status" value="1"/>
</dbReference>
<dbReference type="EC" id="3.1.3.48" evidence="2 10"/>
<sequence>MQSVTSPLSRRHMFDDSPSYKRKLVSPACMAGDLTAAAVHIETPTLPTPRRSLFTAKTPAFLNLPPPNDSSTPCGVPMKKSMSMMEPMSPLSAGSDGSTTFGSSTSSNTSSNTSTSSIQMHRLRKNNRSTSSLRLTSAGVSFDPIDEEGSLRKPFRFSLELDSPANTRFTHSMNEADSSMDTDEDGLGSLSQNFRLGGSTSHSNTHSLNFNGFTLGGAADESAGAVAAADVTADDINDTPSARPVRPSLNPLCKRTYNSSSTPFAAKFKRPRRTHSMFQDPKELMQEELDEEKEMVRRLSLSPDVNNNVDSFLVSADCTLESFSVEGDPFRRIKRETLVQILDGHYSHYYDRHVVIDCRFEYEYDGGHIDGAININSKDRLEELLSNEEGILGNNCNNMMRPGKRGGDSRKRTLLIFHCEYSAHRGPRMAMHLRNRDRRLNMTNYPHLNFPDVVILQGGYNHFFEQFHTRCYPPQYVEMNDSMHKSTCEREMGRFRRHMKLRSESSINKQQGVICSPVGLSRSLSENVDYHRPKRVVSCQLWR</sequence>
<proteinExistence type="inferred from homology"/>
<comment type="catalytic activity">
    <reaction evidence="8 10">
        <text>O-phospho-L-tyrosyl-[protein] + H2O = L-tyrosyl-[protein] + phosphate</text>
        <dbReference type="Rhea" id="RHEA:10684"/>
        <dbReference type="Rhea" id="RHEA-COMP:10136"/>
        <dbReference type="Rhea" id="RHEA-COMP:20101"/>
        <dbReference type="ChEBI" id="CHEBI:15377"/>
        <dbReference type="ChEBI" id="CHEBI:43474"/>
        <dbReference type="ChEBI" id="CHEBI:46858"/>
        <dbReference type="ChEBI" id="CHEBI:61978"/>
        <dbReference type="EC" id="3.1.3.48"/>
    </reaction>
</comment>
<dbReference type="VEuPathDB" id="FungiDB:YALI0_C06460g"/>
<dbReference type="PROSITE" id="PS50206">
    <property type="entry name" value="RHODANESE_3"/>
    <property type="match status" value="1"/>
</dbReference>
<dbReference type="OrthoDB" id="26523at2759"/>
<evidence type="ECO:0000313" key="13">
    <source>
        <dbReference type="Proteomes" id="UP000256601"/>
    </source>
</evidence>
<accession>A0A371C0U5</accession>
<dbReference type="AlphaFoldDB" id="A0A371C0U5"/>
<evidence type="ECO:0000256" key="6">
    <source>
        <dbReference type="ARBA" id="ARBA00022912"/>
    </source>
</evidence>
<evidence type="ECO:0000256" key="3">
    <source>
        <dbReference type="ARBA" id="ARBA00022618"/>
    </source>
</evidence>
<evidence type="ECO:0000256" key="2">
    <source>
        <dbReference type="ARBA" id="ARBA00013064"/>
    </source>
</evidence>
<evidence type="ECO:0000313" key="12">
    <source>
        <dbReference type="EMBL" id="RDW23894.1"/>
    </source>
</evidence>
<keyword evidence="3 10" id="KW-0132">Cell division</keyword>
<dbReference type="GO" id="GO:0010971">
    <property type="term" value="P:positive regulation of G2/M transition of mitotic cell cycle"/>
    <property type="evidence" value="ECO:0007669"/>
    <property type="project" value="TreeGrafter"/>
</dbReference>
<keyword evidence="5 10" id="KW-0378">Hydrolase</keyword>
<dbReference type="PANTHER" id="PTHR10828">
    <property type="entry name" value="M-PHASE INDUCER PHOSPHATASE DUAL SPECIFICITY PHOSPHATASE CDC25"/>
    <property type="match status" value="1"/>
</dbReference>